<dbReference type="AlphaFoldDB" id="A0A6N2QZT5"/>
<sequence>MKVQRTYYRRNIGSLNKGAEIELLRVIVSYVLNTVIPVFALPKSNQLTFHLVNW</sequence>
<evidence type="ECO:0000256" key="1">
    <source>
        <dbReference type="SAM" id="Phobius"/>
    </source>
</evidence>
<keyword evidence="1" id="KW-0812">Transmembrane</keyword>
<gene>
    <name evidence="2" type="ORF">BFLFYP10_00120</name>
</gene>
<feature type="transmembrane region" description="Helical" evidence="1">
    <location>
        <begin position="21"/>
        <end position="41"/>
    </location>
</feature>
<reference evidence="2" key="1">
    <citation type="submission" date="2019-11" db="EMBL/GenBank/DDBJ databases">
        <authorList>
            <person name="Feng L."/>
        </authorList>
    </citation>
    <scope>NUCLEOTIDE SEQUENCE</scope>
    <source>
        <strain evidence="2">BfaecisLFYP10</strain>
    </source>
</reference>
<proteinExistence type="predicted"/>
<dbReference type="EMBL" id="CACRSZ010000001">
    <property type="protein sequence ID" value="VYS73967.1"/>
    <property type="molecule type" value="Genomic_DNA"/>
</dbReference>
<keyword evidence="1" id="KW-1133">Transmembrane helix</keyword>
<accession>A0A6N2QZT5</accession>
<evidence type="ECO:0000313" key="2">
    <source>
        <dbReference type="EMBL" id="VYS73967.1"/>
    </source>
</evidence>
<protein>
    <submittedName>
        <fullName evidence="2">Uncharacterized protein</fullName>
    </submittedName>
</protein>
<organism evidence="2">
    <name type="scientific">Bacteroides faecis</name>
    <dbReference type="NCBI Taxonomy" id="674529"/>
    <lineage>
        <taxon>Bacteria</taxon>
        <taxon>Pseudomonadati</taxon>
        <taxon>Bacteroidota</taxon>
        <taxon>Bacteroidia</taxon>
        <taxon>Bacteroidales</taxon>
        <taxon>Bacteroidaceae</taxon>
        <taxon>Bacteroides</taxon>
    </lineage>
</organism>
<name>A0A6N2QZT5_9BACE</name>
<keyword evidence="1" id="KW-0472">Membrane</keyword>